<dbReference type="PANTHER" id="PTHR39162">
    <property type="entry name" value="GLL3345 PROTEIN"/>
    <property type="match status" value="1"/>
</dbReference>
<dbReference type="NCBIfam" id="TIGR02874">
    <property type="entry name" value="spore_ytfJ"/>
    <property type="match status" value="1"/>
</dbReference>
<dbReference type="KEGG" id="bca:BCE_1511"/>
<reference evidence="2 3" key="1">
    <citation type="journal article" date="2004" name="Nucleic Acids Res.">
        <title>The genome sequence of Bacillus cereus ATCC 10987 reveals metabolic adaptations and a large plasmid related to Bacillus anthracis pXO1.</title>
        <authorList>
            <person name="Rasko D.A."/>
            <person name="Ravel J."/>
            <person name="Okstad O.A."/>
            <person name="Helgason E."/>
            <person name="Cer R.Z."/>
            <person name="Jiang L."/>
            <person name="Shores K.A."/>
            <person name="Fouts D.E."/>
            <person name="Tourasse N.J."/>
            <person name="Angiuoli S.V."/>
            <person name="Kolonay J."/>
            <person name="Nelson W.C."/>
            <person name="Kolsto A.-B."/>
            <person name="Fraser C.M."/>
            <person name="Read T.D."/>
        </authorList>
    </citation>
    <scope>NUCLEOTIDE SEQUENCE [LARGE SCALE GENOMIC DNA]</scope>
    <source>
        <strain evidence="3">ATCC 10987 / NRS 248</strain>
    </source>
</reference>
<dbReference type="EMBL" id="AE017194">
    <property type="protein sequence ID" value="AAS40440.1"/>
    <property type="molecule type" value="Genomic_DNA"/>
</dbReference>
<dbReference type="HOGENOM" id="CLU_1393849_0_0_9"/>
<proteinExistence type="predicted"/>
<evidence type="ECO:0000256" key="1">
    <source>
        <dbReference type="SAM" id="MobiDB-lite"/>
    </source>
</evidence>
<gene>
    <name evidence="2" type="ordered locus">BCE_1511</name>
</gene>
<organism evidence="2 3">
    <name type="scientific">Bacillus cereus (strain ATCC 10987 / NRS 248)</name>
    <dbReference type="NCBI Taxonomy" id="222523"/>
    <lineage>
        <taxon>Bacteria</taxon>
        <taxon>Bacillati</taxon>
        <taxon>Bacillota</taxon>
        <taxon>Bacilli</taxon>
        <taxon>Bacillales</taxon>
        <taxon>Bacillaceae</taxon>
        <taxon>Bacillus</taxon>
        <taxon>Bacillus cereus group</taxon>
    </lineage>
</organism>
<feature type="region of interest" description="Disordered" evidence="1">
    <location>
        <begin position="121"/>
        <end position="145"/>
    </location>
</feature>
<dbReference type="Proteomes" id="UP000002527">
    <property type="component" value="Chromosome"/>
</dbReference>
<evidence type="ECO:0000313" key="3">
    <source>
        <dbReference type="Proteomes" id="UP000002527"/>
    </source>
</evidence>
<dbReference type="AlphaFoldDB" id="Q73BA8"/>
<feature type="compositionally biased region" description="Basic and acidic residues" evidence="1">
    <location>
        <begin position="121"/>
        <end position="138"/>
    </location>
</feature>
<dbReference type="PANTHER" id="PTHR39162:SF1">
    <property type="entry name" value="SPORULATION PROTEIN YTFJ"/>
    <property type="match status" value="1"/>
</dbReference>
<accession>Q73BA8</accession>
<dbReference type="Pfam" id="PF09579">
    <property type="entry name" value="Spore_YtfJ"/>
    <property type="match status" value="1"/>
</dbReference>
<sequence>MTPFITRFNSSMYLFFLFIRVCTGSNIHLKGEDCFFEIGKVSMTSSILESIKKNNEERVQYIMEHPIENLMKTAMTNLKEMVDVNTIVGSPVSTADGNVVLTVSQVAFGFGAGGSDFKGEFISEKHNNGQGQHKENKQSHPFGGGSGAGVSISPVAFLVVGSNGVQVLHLNSSTHLIEKALNTVPSTVDKFVNGR</sequence>
<name>Q73BA8_BACC1</name>
<protein>
    <recommendedName>
        <fullName evidence="4">Sporulation protein YtfJ</fullName>
    </recommendedName>
</protein>
<dbReference type="InterPro" id="IPR014229">
    <property type="entry name" value="Spore_YtfJ"/>
</dbReference>
<evidence type="ECO:0000313" key="2">
    <source>
        <dbReference type="EMBL" id="AAS40440.1"/>
    </source>
</evidence>
<evidence type="ECO:0008006" key="4">
    <source>
        <dbReference type="Google" id="ProtNLM"/>
    </source>
</evidence>